<evidence type="ECO:0000256" key="4">
    <source>
        <dbReference type="ARBA" id="ARBA00004991"/>
    </source>
</evidence>
<comment type="pathway">
    <text evidence="4">Sphingolipid metabolism.</text>
</comment>
<dbReference type="InterPro" id="IPR015422">
    <property type="entry name" value="PyrdxlP-dep_Trfase_small"/>
</dbReference>
<keyword evidence="18" id="KW-0012">Acyltransferase</keyword>
<comment type="subcellular location">
    <subcellularLocation>
        <location evidence="2">Secreted</location>
        <location evidence="2">Cell wall</location>
    </subcellularLocation>
</comment>
<keyword evidence="8" id="KW-0134">Cell wall</keyword>
<dbReference type="SUPFAM" id="SSF51445">
    <property type="entry name" value="(Trans)glycosidases"/>
    <property type="match status" value="1"/>
</dbReference>
<accession>A0A5N6L3S7</accession>
<keyword evidence="19" id="KW-0961">Cell wall biogenesis/degradation</keyword>
<evidence type="ECO:0000313" key="23">
    <source>
        <dbReference type="Proteomes" id="UP000327013"/>
    </source>
</evidence>
<dbReference type="AlphaFoldDB" id="A0A5N6L3S7"/>
<evidence type="ECO:0000256" key="11">
    <source>
        <dbReference type="ARBA" id="ARBA00022729"/>
    </source>
</evidence>
<dbReference type="EMBL" id="VIBQ01000057">
    <property type="protein sequence ID" value="KAB8532551.1"/>
    <property type="molecule type" value="Genomic_DNA"/>
</dbReference>
<name>A0A5N6L3S7_9ROSI</name>
<evidence type="ECO:0000256" key="1">
    <source>
        <dbReference type="ARBA" id="ARBA00001933"/>
    </source>
</evidence>
<keyword evidence="9" id="KW-0964">Secreted</keyword>
<evidence type="ECO:0000256" key="2">
    <source>
        <dbReference type="ARBA" id="ARBA00004191"/>
    </source>
</evidence>
<dbReference type="GO" id="GO:0030170">
    <property type="term" value="F:pyridoxal phosphate binding"/>
    <property type="evidence" value="ECO:0007669"/>
    <property type="project" value="InterPro"/>
</dbReference>
<evidence type="ECO:0000256" key="7">
    <source>
        <dbReference type="ARBA" id="ARBA00013220"/>
    </source>
</evidence>
<keyword evidence="14" id="KW-0746">Sphingolipid metabolism</keyword>
<dbReference type="FunFam" id="3.40.640.10:FF:000059">
    <property type="entry name" value="Serine palmitoyl CoA transferase subunit LcbA"/>
    <property type="match status" value="1"/>
</dbReference>
<evidence type="ECO:0000256" key="13">
    <source>
        <dbReference type="ARBA" id="ARBA00022898"/>
    </source>
</evidence>
<evidence type="ECO:0000256" key="19">
    <source>
        <dbReference type="ARBA" id="ARBA00023316"/>
    </source>
</evidence>
<gene>
    <name evidence="22" type="ORF">FH972_025496</name>
</gene>
<keyword evidence="12" id="KW-0378">Hydrolase</keyword>
<reference evidence="22 23" key="1">
    <citation type="submission" date="2019-06" db="EMBL/GenBank/DDBJ databases">
        <title>A chromosomal-level reference genome of Carpinus fangiana (Coryloideae, Betulaceae).</title>
        <authorList>
            <person name="Yang X."/>
            <person name="Wang Z."/>
            <person name="Zhang L."/>
            <person name="Hao G."/>
            <person name="Liu J."/>
            <person name="Yang Y."/>
        </authorList>
    </citation>
    <scope>NUCLEOTIDE SEQUENCE [LARGE SCALE GENOMIC DNA]</scope>
    <source>
        <strain evidence="22">Cfa_2016G</strain>
        <tissue evidence="22">Leaf</tissue>
    </source>
</reference>
<keyword evidence="15" id="KW-0443">Lipid metabolism</keyword>
<dbReference type="Gene3D" id="3.20.20.80">
    <property type="entry name" value="Glycosidases"/>
    <property type="match status" value="1"/>
</dbReference>
<dbReference type="PANTHER" id="PTHR13693">
    <property type="entry name" value="CLASS II AMINOTRANSFERASE/8-AMINO-7-OXONONANOATE SYNTHASE"/>
    <property type="match status" value="1"/>
</dbReference>
<dbReference type="Gene3D" id="3.40.640.10">
    <property type="entry name" value="Type I PLP-dependent aspartate aminotransferase-like (Major domain)"/>
    <property type="match status" value="1"/>
</dbReference>
<dbReference type="SUPFAM" id="SSF53383">
    <property type="entry name" value="PLP-dependent transferases"/>
    <property type="match status" value="1"/>
</dbReference>
<dbReference type="GO" id="GO:0005576">
    <property type="term" value="C:extracellular region"/>
    <property type="evidence" value="ECO:0007669"/>
    <property type="project" value="UniProtKB-ARBA"/>
</dbReference>
<keyword evidence="11" id="KW-0732">Signal</keyword>
<evidence type="ECO:0000256" key="16">
    <source>
        <dbReference type="ARBA" id="ARBA00023180"/>
    </source>
</evidence>
<comment type="pathway">
    <text evidence="3">Lipid metabolism; sphingolipid metabolism.</text>
</comment>
<evidence type="ECO:0000256" key="14">
    <source>
        <dbReference type="ARBA" id="ARBA00022919"/>
    </source>
</evidence>
<protein>
    <recommendedName>
        <fullName evidence="7">serine C-palmitoyltransferase</fullName>
        <ecNumber evidence="7">2.3.1.50</ecNumber>
    </recommendedName>
</protein>
<keyword evidence="10" id="KW-0808">Transferase</keyword>
<evidence type="ECO:0000256" key="17">
    <source>
        <dbReference type="ARBA" id="ARBA00023295"/>
    </source>
</evidence>
<keyword evidence="23" id="KW-1185">Reference proteome</keyword>
<evidence type="ECO:0000256" key="8">
    <source>
        <dbReference type="ARBA" id="ARBA00022512"/>
    </source>
</evidence>
<evidence type="ECO:0000256" key="15">
    <source>
        <dbReference type="ARBA" id="ARBA00023098"/>
    </source>
</evidence>
<organism evidence="22 23">
    <name type="scientific">Carpinus fangiana</name>
    <dbReference type="NCBI Taxonomy" id="176857"/>
    <lineage>
        <taxon>Eukaryota</taxon>
        <taxon>Viridiplantae</taxon>
        <taxon>Streptophyta</taxon>
        <taxon>Embryophyta</taxon>
        <taxon>Tracheophyta</taxon>
        <taxon>Spermatophyta</taxon>
        <taxon>Magnoliopsida</taxon>
        <taxon>eudicotyledons</taxon>
        <taxon>Gunneridae</taxon>
        <taxon>Pentapetalae</taxon>
        <taxon>rosids</taxon>
        <taxon>fabids</taxon>
        <taxon>Fagales</taxon>
        <taxon>Betulaceae</taxon>
        <taxon>Carpinus</taxon>
    </lineage>
</organism>
<dbReference type="GO" id="GO:0071944">
    <property type="term" value="C:cell periphery"/>
    <property type="evidence" value="ECO:0007669"/>
    <property type="project" value="UniProtKB-ARBA"/>
</dbReference>
<dbReference type="GO" id="GO:0016798">
    <property type="term" value="F:hydrolase activity, acting on glycosyl bonds"/>
    <property type="evidence" value="ECO:0007669"/>
    <property type="project" value="UniProtKB-KW"/>
</dbReference>
<dbReference type="GO" id="GO:0004758">
    <property type="term" value="F:serine C-palmitoyltransferase activity"/>
    <property type="evidence" value="ECO:0007669"/>
    <property type="project" value="TreeGrafter"/>
</dbReference>
<evidence type="ECO:0000256" key="18">
    <source>
        <dbReference type="ARBA" id="ARBA00023315"/>
    </source>
</evidence>
<dbReference type="GO" id="GO:0016020">
    <property type="term" value="C:membrane"/>
    <property type="evidence" value="ECO:0007669"/>
    <property type="project" value="GOC"/>
</dbReference>
<comment type="cofactor">
    <cofactor evidence="1">
        <name>pyridoxal 5'-phosphate</name>
        <dbReference type="ChEBI" id="CHEBI:597326"/>
    </cofactor>
</comment>
<keyword evidence="17" id="KW-0326">Glycosidase</keyword>
<feature type="domain" description="Aminotransferase class I/classII large" evidence="21">
    <location>
        <begin position="133"/>
        <end position="424"/>
    </location>
</feature>
<dbReference type="GO" id="GO:0005783">
    <property type="term" value="C:endoplasmic reticulum"/>
    <property type="evidence" value="ECO:0007669"/>
    <property type="project" value="TreeGrafter"/>
</dbReference>
<evidence type="ECO:0000259" key="21">
    <source>
        <dbReference type="Pfam" id="PF00155"/>
    </source>
</evidence>
<dbReference type="InterPro" id="IPR017853">
    <property type="entry name" value="GH"/>
</dbReference>
<evidence type="ECO:0000256" key="5">
    <source>
        <dbReference type="ARBA" id="ARBA00008392"/>
    </source>
</evidence>
<dbReference type="OrthoDB" id="3168162at2759"/>
<dbReference type="GO" id="GO:0071555">
    <property type="term" value="P:cell wall organization"/>
    <property type="evidence" value="ECO:0007669"/>
    <property type="project" value="UniProtKB-KW"/>
</dbReference>
<sequence length="915" mass="99908">MDLNAVQDVGTDLLENITTYFHKIPGSAIVLRYVRSSYQNDPFRSAIELFLFLFAVRYLLRPSYPVQKHKGFVELTEDEIDDMVNEWQPEPLVAPPTAIEEAELEKRPVIVGMTGPKSRLSTGRTVSNLATLNFYNFVANETLKEKAVQTLRQYGVGPCGPPGFYGTQDVHMKTEADVATHLGAPACIVYAQSFSTISSVIPAFSKRGDIIVADKAVNFAIRKGIQISRSSVRWYEHNDMEDLERVLQRVIKEQRGRPLTRRFIVTEGIFENIGDTVDLPAVIELKLKYKFRLILDETWSYGVLGRSGRGLTEEQHVDATLVDMIVGSLAGPLSAGGGFCAGSEDIVEHQRISSSAYTFSAALPAMLATTASETIQMLQEHPELIGQLRENTKALRAQLDPRSEWVNSTSVEGNPVQILVLKPEVVGSRKLSVHDQEVIMQEVVDEVSRRTNCDVRRTLTMHTVTGQWSADHASEEPARGSWCCSQRPGLAGDTGAQGVRDDWAEPERGREGGHDNSTCHHESRLAAPLTWRAETKRWQFGGGKMADVGRRFPSSLLLSCHCALRRCIPRSFSQLPRQLFSTESSTPHSLSAAFAFLANPDNQLSAHPRCCAARWPYVYDHNNTLHELELTCPGHAAHQQHHEKRDIVVVTATAAPVIVGLSIVYSPYNNDGSCKTAGEVKSDFEKIEGYSGVRIYGTDCGQVANVIAAAKPKSMSIFAGIYDISDIASEVSLLAQGFSGGWEGVTAVSIGNELVNSGKASVSQVVAAVNIARPLLRAAGFKGDVVTVDTFNTVIANPELCEASDFAAVNAHPFFDPTATAQNAGPWAKKTLADVKAACGGKKTVITEVGWPSAGNANGAAIPSEQNQKDAIASIKSTFSKDVTVFSAFNDLWKTNSAATFNTEQWWGIYGQSTQ</sequence>
<dbReference type="GO" id="GO:0046512">
    <property type="term" value="P:sphingosine biosynthetic process"/>
    <property type="evidence" value="ECO:0007669"/>
    <property type="project" value="TreeGrafter"/>
</dbReference>
<dbReference type="InterPro" id="IPR015424">
    <property type="entry name" value="PyrdxlP-dep_Trfase"/>
</dbReference>
<feature type="compositionally biased region" description="Basic and acidic residues" evidence="20">
    <location>
        <begin position="499"/>
        <end position="519"/>
    </location>
</feature>
<evidence type="ECO:0000256" key="12">
    <source>
        <dbReference type="ARBA" id="ARBA00022801"/>
    </source>
</evidence>
<dbReference type="InterPro" id="IPR050087">
    <property type="entry name" value="AON_synthase_class-II"/>
</dbReference>
<dbReference type="Pfam" id="PF00155">
    <property type="entry name" value="Aminotran_1_2"/>
    <property type="match status" value="1"/>
</dbReference>
<dbReference type="InterPro" id="IPR015421">
    <property type="entry name" value="PyrdxlP-dep_Trfase_major"/>
</dbReference>
<dbReference type="PANTHER" id="PTHR13693:SF2">
    <property type="entry name" value="SERINE PALMITOYLTRANSFERASE 1"/>
    <property type="match status" value="1"/>
</dbReference>
<proteinExistence type="inferred from homology"/>
<evidence type="ECO:0000256" key="20">
    <source>
        <dbReference type="SAM" id="MobiDB-lite"/>
    </source>
</evidence>
<comment type="similarity">
    <text evidence="5">Belongs to the class-II pyridoxal-phosphate-dependent aminotransferase family.</text>
</comment>
<comment type="similarity">
    <text evidence="6">Belongs to the glycosyl hydrolase 17 family.</text>
</comment>
<dbReference type="Proteomes" id="UP000327013">
    <property type="component" value="Unassembled WGS sequence"/>
</dbReference>
<dbReference type="Gene3D" id="3.90.1150.10">
    <property type="entry name" value="Aspartate Aminotransferase, domain 1"/>
    <property type="match status" value="1"/>
</dbReference>
<dbReference type="InterPro" id="IPR004839">
    <property type="entry name" value="Aminotransferase_I/II_large"/>
</dbReference>
<evidence type="ECO:0000313" key="22">
    <source>
        <dbReference type="EMBL" id="KAB8532551.1"/>
    </source>
</evidence>
<evidence type="ECO:0000256" key="6">
    <source>
        <dbReference type="ARBA" id="ARBA00008773"/>
    </source>
</evidence>
<keyword evidence="13" id="KW-0663">Pyridoxal phosphate</keyword>
<keyword evidence="16" id="KW-0325">Glycoprotein</keyword>
<dbReference type="FunFam" id="3.20.20.80:FF:000111">
    <property type="entry name" value="Soluble cell wall protein"/>
    <property type="match status" value="1"/>
</dbReference>
<feature type="region of interest" description="Disordered" evidence="20">
    <location>
        <begin position="490"/>
        <end position="519"/>
    </location>
</feature>
<dbReference type="GO" id="GO:0046513">
    <property type="term" value="P:ceramide biosynthetic process"/>
    <property type="evidence" value="ECO:0007669"/>
    <property type="project" value="TreeGrafter"/>
</dbReference>
<comment type="caution">
    <text evidence="22">The sequence shown here is derived from an EMBL/GenBank/DDBJ whole genome shotgun (WGS) entry which is preliminary data.</text>
</comment>
<evidence type="ECO:0000256" key="3">
    <source>
        <dbReference type="ARBA" id="ARBA00004760"/>
    </source>
</evidence>
<evidence type="ECO:0000256" key="9">
    <source>
        <dbReference type="ARBA" id="ARBA00022525"/>
    </source>
</evidence>
<dbReference type="EC" id="2.3.1.50" evidence="7"/>
<evidence type="ECO:0000256" key="10">
    <source>
        <dbReference type="ARBA" id="ARBA00022679"/>
    </source>
</evidence>